<evidence type="ECO:0000313" key="3">
    <source>
        <dbReference type="Proteomes" id="UP000178565"/>
    </source>
</evidence>
<gene>
    <name evidence="2" type="ORF">A3B45_00630</name>
</gene>
<comment type="caution">
    <text evidence="2">The sequence shown here is derived from an EMBL/GenBank/DDBJ whole genome shotgun (WGS) entry which is preliminary data.</text>
</comment>
<protein>
    <submittedName>
        <fullName evidence="2">Uncharacterized protein</fullName>
    </submittedName>
</protein>
<accession>A0A1F5KMI9</accession>
<reference evidence="2 3" key="1">
    <citation type="journal article" date="2016" name="Nat. Commun.">
        <title>Thousands of microbial genomes shed light on interconnected biogeochemical processes in an aquifer system.</title>
        <authorList>
            <person name="Anantharaman K."/>
            <person name="Brown C.T."/>
            <person name="Hug L.A."/>
            <person name="Sharon I."/>
            <person name="Castelle C.J."/>
            <person name="Probst A.J."/>
            <person name="Thomas B.C."/>
            <person name="Singh A."/>
            <person name="Wilkins M.J."/>
            <person name="Karaoz U."/>
            <person name="Brodie E.L."/>
            <person name="Williams K.H."/>
            <person name="Hubbard S.S."/>
            <person name="Banfield J.F."/>
        </authorList>
    </citation>
    <scope>NUCLEOTIDE SEQUENCE [LARGE SCALE GENOMIC DNA]</scope>
</reference>
<dbReference type="EMBL" id="MFDM01000030">
    <property type="protein sequence ID" value="OGE42146.1"/>
    <property type="molecule type" value="Genomic_DNA"/>
</dbReference>
<evidence type="ECO:0000313" key="2">
    <source>
        <dbReference type="EMBL" id="OGE42146.1"/>
    </source>
</evidence>
<dbReference type="Proteomes" id="UP000178565">
    <property type="component" value="Unassembled WGS sequence"/>
</dbReference>
<sequence length="246" mass="26650">MKKIIVLSFATLVLLTTAVSPIQAVQESSAIPAWFSNAIQPIKDILATLISKTDSFEARIAELEKKVDFEVPTAWSTEFYEASINDGSITTTTYTIKMLPSNGSPLTIPNTPSNNCTWNGPIIDSYVTARAIAHLPTGDMYGVGSCREITFKSNVILTSGTTFETDIYLWWQGTEKHTKQTVAIPERPFRSLLTVAGGGSLLISPSSNGMLTIQGTGTIGIGTTYTAIQIDCSSWNCNSDLLRINN</sequence>
<feature type="chain" id="PRO_5009519122" evidence="1">
    <location>
        <begin position="25"/>
        <end position="246"/>
    </location>
</feature>
<dbReference type="AlphaFoldDB" id="A0A1F5KMI9"/>
<organism evidence="2 3">
    <name type="scientific">Candidatus Daviesbacteria bacterium RIFCSPLOWO2_01_FULL_39_12</name>
    <dbReference type="NCBI Taxonomy" id="1797785"/>
    <lineage>
        <taxon>Bacteria</taxon>
        <taxon>Candidatus Daviesiibacteriota</taxon>
    </lineage>
</organism>
<proteinExistence type="predicted"/>
<keyword evidence="1" id="KW-0732">Signal</keyword>
<feature type="signal peptide" evidence="1">
    <location>
        <begin position="1"/>
        <end position="24"/>
    </location>
</feature>
<evidence type="ECO:0000256" key="1">
    <source>
        <dbReference type="SAM" id="SignalP"/>
    </source>
</evidence>
<name>A0A1F5KMI9_9BACT</name>